<proteinExistence type="predicted"/>
<keyword evidence="1" id="KW-0732">Signal</keyword>
<dbReference type="PROSITE" id="PS51257">
    <property type="entry name" value="PROKAR_LIPOPROTEIN"/>
    <property type="match status" value="1"/>
</dbReference>
<organism evidence="2 3">
    <name type="scientific">Pendulispora albinea</name>
    <dbReference type="NCBI Taxonomy" id="2741071"/>
    <lineage>
        <taxon>Bacteria</taxon>
        <taxon>Pseudomonadati</taxon>
        <taxon>Myxococcota</taxon>
        <taxon>Myxococcia</taxon>
        <taxon>Myxococcales</taxon>
        <taxon>Sorangiineae</taxon>
        <taxon>Pendulisporaceae</taxon>
        <taxon>Pendulispora</taxon>
    </lineage>
</organism>
<protein>
    <submittedName>
        <fullName evidence="2">Uncharacterized protein</fullName>
    </submittedName>
</protein>
<reference evidence="2 3" key="1">
    <citation type="submission" date="2021-12" db="EMBL/GenBank/DDBJ databases">
        <title>Discovery of the Pendulisporaceae a myxobacterial family with distinct sporulation behavior and unique specialized metabolism.</title>
        <authorList>
            <person name="Garcia R."/>
            <person name="Popoff A."/>
            <person name="Bader C.D."/>
            <person name="Loehr J."/>
            <person name="Walesch S."/>
            <person name="Walt C."/>
            <person name="Boldt J."/>
            <person name="Bunk B."/>
            <person name="Haeckl F.J.F.P.J."/>
            <person name="Gunesch A.P."/>
            <person name="Birkelbach J."/>
            <person name="Nuebel U."/>
            <person name="Pietschmann T."/>
            <person name="Bach T."/>
            <person name="Mueller R."/>
        </authorList>
    </citation>
    <scope>NUCLEOTIDE SEQUENCE [LARGE SCALE GENOMIC DNA]</scope>
    <source>
        <strain evidence="2 3">MSr11954</strain>
    </source>
</reference>
<feature type="chain" id="PRO_5047471840" evidence="1">
    <location>
        <begin position="20"/>
        <end position="330"/>
    </location>
</feature>
<accession>A0ABZ2M4W0</accession>
<dbReference type="RefSeq" id="WP_394826034.1">
    <property type="nucleotide sequence ID" value="NZ_CP089984.1"/>
</dbReference>
<keyword evidence="3" id="KW-1185">Reference proteome</keyword>
<evidence type="ECO:0000313" key="2">
    <source>
        <dbReference type="EMBL" id="WXB16410.1"/>
    </source>
</evidence>
<name>A0ABZ2M4W0_9BACT</name>
<evidence type="ECO:0000256" key="1">
    <source>
        <dbReference type="SAM" id="SignalP"/>
    </source>
</evidence>
<sequence>MNLLRVVGAVGPFALVALASCSSGSGGAGLEGTASKRQALDDDAGQCVVDDGVVEHSCHHASDGPFASTTAQVYPGNVFNDVNAPHTSHTVTLPGTAGQYHGAVLYQPAVSGKFGFFTAPNVPVAIFDSAGNAVAKDNEADVPATACALLNHVTVFSLLETETYRLVFGPAVDASVRVIVESLGAGGCHSCEGADLEASVTHSPYSRTDGKSQLEHPIPFDVPSEIPVISGNAGNHWARLSFAKAGARAVRCYYRGGADVCFPSTPEQIEKGKRYVFEYCDNGLSAGARAEADRFELRVTKSGDRTAKTTADLEIEDATCHGHGHEGAAK</sequence>
<gene>
    <name evidence="2" type="ORF">LZC94_03820</name>
</gene>
<feature type="signal peptide" evidence="1">
    <location>
        <begin position="1"/>
        <end position="19"/>
    </location>
</feature>
<dbReference type="EMBL" id="CP089984">
    <property type="protein sequence ID" value="WXB16410.1"/>
    <property type="molecule type" value="Genomic_DNA"/>
</dbReference>
<dbReference type="Proteomes" id="UP001370348">
    <property type="component" value="Chromosome"/>
</dbReference>
<evidence type="ECO:0000313" key="3">
    <source>
        <dbReference type="Proteomes" id="UP001370348"/>
    </source>
</evidence>